<sequence>MGKQVYKHGYSCKLDRVVDGDTADAMIDLGFNVWVHSRIRFYGVDTWESRTRDLEEKKKGLEAKAYVKDLLENSDEGKFSIISHGTGKYGRVLGELFVKGHDTSVNELLKEHGHAYEYHGEKKKVFGS</sequence>
<dbReference type="SUPFAM" id="SSF50199">
    <property type="entry name" value="Staphylococcal nuclease"/>
    <property type="match status" value="1"/>
</dbReference>
<dbReference type="Gene3D" id="2.40.50.90">
    <property type="match status" value="1"/>
</dbReference>
<dbReference type="PROSITE" id="PS50830">
    <property type="entry name" value="TNASE_3"/>
    <property type="match status" value="1"/>
</dbReference>
<dbReference type="EMBL" id="UINC01084740">
    <property type="protein sequence ID" value="SVC31660.1"/>
    <property type="molecule type" value="Genomic_DNA"/>
</dbReference>
<protein>
    <recommendedName>
        <fullName evidence="1">TNase-like domain-containing protein</fullName>
    </recommendedName>
</protein>
<reference evidence="2" key="1">
    <citation type="submission" date="2018-05" db="EMBL/GenBank/DDBJ databases">
        <authorList>
            <person name="Lanie J.A."/>
            <person name="Ng W.-L."/>
            <person name="Kazmierczak K.M."/>
            <person name="Andrzejewski T.M."/>
            <person name="Davidsen T.M."/>
            <person name="Wayne K.J."/>
            <person name="Tettelin H."/>
            <person name="Glass J.I."/>
            <person name="Rusch D."/>
            <person name="Podicherti R."/>
            <person name="Tsui H.-C.T."/>
            <person name="Winkler M.E."/>
        </authorList>
    </citation>
    <scope>NUCLEOTIDE SEQUENCE</scope>
</reference>
<proteinExistence type="predicted"/>
<dbReference type="InterPro" id="IPR016071">
    <property type="entry name" value="Staphylococal_nuclease_OB-fold"/>
</dbReference>
<feature type="domain" description="TNase-like" evidence="1">
    <location>
        <begin position="8"/>
        <end position="128"/>
    </location>
</feature>
<name>A0A382L4R4_9ZZZZ</name>
<evidence type="ECO:0000259" key="1">
    <source>
        <dbReference type="PROSITE" id="PS50830"/>
    </source>
</evidence>
<gene>
    <name evidence="2" type="ORF">METZ01_LOCUS284514</name>
</gene>
<dbReference type="InterPro" id="IPR035437">
    <property type="entry name" value="SNase_OB-fold_sf"/>
</dbReference>
<dbReference type="Pfam" id="PF00565">
    <property type="entry name" value="SNase"/>
    <property type="match status" value="1"/>
</dbReference>
<dbReference type="AlphaFoldDB" id="A0A382L4R4"/>
<organism evidence="2">
    <name type="scientific">marine metagenome</name>
    <dbReference type="NCBI Taxonomy" id="408172"/>
    <lineage>
        <taxon>unclassified sequences</taxon>
        <taxon>metagenomes</taxon>
        <taxon>ecological metagenomes</taxon>
    </lineage>
</organism>
<accession>A0A382L4R4</accession>
<evidence type="ECO:0000313" key="2">
    <source>
        <dbReference type="EMBL" id="SVC31660.1"/>
    </source>
</evidence>